<reference evidence="1" key="1">
    <citation type="submission" date="2014-11" db="EMBL/GenBank/DDBJ databases">
        <authorList>
            <person name="Amaro Gonzalez C."/>
        </authorList>
    </citation>
    <scope>NUCLEOTIDE SEQUENCE</scope>
</reference>
<accession>A0A0E9R7N0</accession>
<name>A0A0E9R7N0_ANGAN</name>
<evidence type="ECO:0000313" key="1">
    <source>
        <dbReference type="EMBL" id="JAH24757.1"/>
    </source>
</evidence>
<protein>
    <submittedName>
        <fullName evidence="1">Uncharacterized protein</fullName>
    </submittedName>
</protein>
<reference evidence="1" key="2">
    <citation type="journal article" date="2015" name="Fish Shellfish Immunol.">
        <title>Early steps in the European eel (Anguilla anguilla)-Vibrio vulnificus interaction in the gills: Role of the RtxA13 toxin.</title>
        <authorList>
            <person name="Callol A."/>
            <person name="Pajuelo D."/>
            <person name="Ebbesson L."/>
            <person name="Teles M."/>
            <person name="MacKenzie S."/>
            <person name="Amaro C."/>
        </authorList>
    </citation>
    <scope>NUCLEOTIDE SEQUENCE</scope>
</reference>
<dbReference type="EMBL" id="GBXM01083820">
    <property type="protein sequence ID" value="JAH24757.1"/>
    <property type="molecule type" value="Transcribed_RNA"/>
</dbReference>
<dbReference type="AlphaFoldDB" id="A0A0E9R7N0"/>
<organism evidence="1">
    <name type="scientific">Anguilla anguilla</name>
    <name type="common">European freshwater eel</name>
    <name type="synonym">Muraena anguilla</name>
    <dbReference type="NCBI Taxonomy" id="7936"/>
    <lineage>
        <taxon>Eukaryota</taxon>
        <taxon>Metazoa</taxon>
        <taxon>Chordata</taxon>
        <taxon>Craniata</taxon>
        <taxon>Vertebrata</taxon>
        <taxon>Euteleostomi</taxon>
        <taxon>Actinopterygii</taxon>
        <taxon>Neopterygii</taxon>
        <taxon>Teleostei</taxon>
        <taxon>Anguilliformes</taxon>
        <taxon>Anguillidae</taxon>
        <taxon>Anguilla</taxon>
    </lineage>
</organism>
<sequence>MLLNSVELHHLTGKPLGLKQGNYPFA</sequence>
<proteinExistence type="predicted"/>